<dbReference type="PANTHER" id="PTHR33602:SF1">
    <property type="entry name" value="REGULATORY PROTEIN RECX FAMILY PROTEIN"/>
    <property type="match status" value="1"/>
</dbReference>
<dbReference type="AlphaFoldDB" id="A0A1A6C6I8"/>
<organism evidence="8 9">
    <name type="scientific">Acidihalobacter prosperus</name>
    <dbReference type="NCBI Taxonomy" id="160660"/>
    <lineage>
        <taxon>Bacteria</taxon>
        <taxon>Pseudomonadati</taxon>
        <taxon>Pseudomonadota</taxon>
        <taxon>Gammaproteobacteria</taxon>
        <taxon>Chromatiales</taxon>
        <taxon>Ectothiorhodospiraceae</taxon>
        <taxon>Acidihalobacter</taxon>
    </lineage>
</organism>
<protein>
    <recommendedName>
        <fullName evidence="3">Regulatory protein RecX</fullName>
    </recommendedName>
</protein>
<evidence type="ECO:0000256" key="3">
    <source>
        <dbReference type="ARBA" id="ARBA00018111"/>
    </source>
</evidence>
<name>A0A1A6C6I8_9GAMM</name>
<reference evidence="8 9" key="1">
    <citation type="journal article" date="2014" name="Genome Announc.">
        <title>Draft Genome Sequence of the Iron-Oxidizing, Acidophilic, and Halotolerant 'Thiobacillus prosperus' Type Strain DSM 5130.</title>
        <authorList>
            <person name="Ossandon F.J."/>
            <person name="Cardenas J.P."/>
            <person name="Corbett M."/>
            <person name="Quatrini R."/>
            <person name="Holmes D.S."/>
            <person name="Watkin E."/>
        </authorList>
    </citation>
    <scope>NUCLEOTIDE SEQUENCE [LARGE SCALE GENOMIC DNA]</scope>
    <source>
        <strain evidence="8 9">DSM 5130</strain>
    </source>
</reference>
<dbReference type="InterPro" id="IPR053924">
    <property type="entry name" value="RecX_HTH_2nd"/>
</dbReference>
<evidence type="ECO:0000259" key="6">
    <source>
        <dbReference type="Pfam" id="PF21981"/>
    </source>
</evidence>
<feature type="domain" description="RecX second three-helical" evidence="5">
    <location>
        <begin position="40"/>
        <end position="79"/>
    </location>
</feature>
<dbReference type="InterPro" id="IPR053925">
    <property type="entry name" value="RecX_HTH_3rd"/>
</dbReference>
<dbReference type="Pfam" id="PF21982">
    <property type="entry name" value="RecX_HTH1"/>
    <property type="match status" value="1"/>
</dbReference>
<dbReference type="EMBL" id="JQSG02000002">
    <property type="protein sequence ID" value="OBS10160.1"/>
    <property type="molecule type" value="Genomic_DNA"/>
</dbReference>
<evidence type="ECO:0000256" key="4">
    <source>
        <dbReference type="ARBA" id="ARBA00022490"/>
    </source>
</evidence>
<keyword evidence="9" id="KW-1185">Reference proteome</keyword>
<evidence type="ECO:0000259" key="7">
    <source>
        <dbReference type="Pfam" id="PF21982"/>
    </source>
</evidence>
<accession>A0A1A6C6I8</accession>
<keyword evidence="4" id="KW-0963">Cytoplasm</keyword>
<proteinExistence type="inferred from homology"/>
<feature type="domain" description="RecX third three-helical" evidence="6">
    <location>
        <begin position="88"/>
        <end position="124"/>
    </location>
</feature>
<dbReference type="InterPro" id="IPR036388">
    <property type="entry name" value="WH-like_DNA-bd_sf"/>
</dbReference>
<dbReference type="Gene3D" id="1.10.10.10">
    <property type="entry name" value="Winged helix-like DNA-binding domain superfamily/Winged helix DNA-binding domain"/>
    <property type="match status" value="3"/>
</dbReference>
<sequence>MARREHGRAELARKLAQRGFGVDEVEPTLDALESQGLLSEVRYVESYVRSRIDRGYGPLRILAELRQRGASEAAAREALALDAEAWRARARQYYQRHFSGPPADYRERARRWRHMQQRGFDADTLATVLDHEGDGDDD</sequence>
<evidence type="ECO:0000256" key="1">
    <source>
        <dbReference type="ARBA" id="ARBA00004496"/>
    </source>
</evidence>
<evidence type="ECO:0000313" key="8">
    <source>
        <dbReference type="EMBL" id="OBS10160.1"/>
    </source>
</evidence>
<evidence type="ECO:0000256" key="2">
    <source>
        <dbReference type="ARBA" id="ARBA00009695"/>
    </source>
</evidence>
<comment type="caution">
    <text evidence="8">The sequence shown here is derived from an EMBL/GenBank/DDBJ whole genome shotgun (WGS) entry which is preliminary data.</text>
</comment>
<dbReference type="Proteomes" id="UP000029273">
    <property type="component" value="Unassembled WGS sequence"/>
</dbReference>
<dbReference type="GO" id="GO:0005737">
    <property type="term" value="C:cytoplasm"/>
    <property type="evidence" value="ECO:0007669"/>
    <property type="project" value="UniProtKB-SubCell"/>
</dbReference>
<dbReference type="InterPro" id="IPR053926">
    <property type="entry name" value="RecX_HTH_1st"/>
</dbReference>
<comment type="subcellular location">
    <subcellularLocation>
        <location evidence="1">Cytoplasm</location>
    </subcellularLocation>
</comment>
<dbReference type="STRING" id="160660.BJI67_04165"/>
<dbReference type="Pfam" id="PF02631">
    <property type="entry name" value="RecX_HTH2"/>
    <property type="match status" value="1"/>
</dbReference>
<gene>
    <name evidence="8" type="ORF">Thpro_021210</name>
</gene>
<dbReference type="PANTHER" id="PTHR33602">
    <property type="entry name" value="REGULATORY PROTEIN RECX FAMILY PROTEIN"/>
    <property type="match status" value="1"/>
</dbReference>
<dbReference type="GO" id="GO:0006282">
    <property type="term" value="P:regulation of DNA repair"/>
    <property type="evidence" value="ECO:0007669"/>
    <property type="project" value="InterPro"/>
</dbReference>
<dbReference type="Pfam" id="PF21981">
    <property type="entry name" value="RecX_HTH3"/>
    <property type="match status" value="1"/>
</dbReference>
<evidence type="ECO:0000259" key="5">
    <source>
        <dbReference type="Pfam" id="PF02631"/>
    </source>
</evidence>
<dbReference type="InterPro" id="IPR003783">
    <property type="entry name" value="Regulatory_RecX"/>
</dbReference>
<comment type="similarity">
    <text evidence="2">Belongs to the RecX family.</text>
</comment>
<evidence type="ECO:0000313" key="9">
    <source>
        <dbReference type="Proteomes" id="UP000029273"/>
    </source>
</evidence>
<feature type="domain" description="RecX first three-helical" evidence="7">
    <location>
        <begin position="2"/>
        <end position="30"/>
    </location>
</feature>